<dbReference type="PIRSF" id="PIRSF000847">
    <property type="entry name" value="Phos_ph_gly_syn"/>
    <property type="match status" value="1"/>
</dbReference>
<keyword evidence="5 13" id="KW-0812">Transmembrane</keyword>
<dbReference type="RefSeq" id="WP_386765735.1">
    <property type="nucleotide sequence ID" value="NZ_JBHSTI010000008.1"/>
</dbReference>
<keyword evidence="6 13" id="KW-1133">Transmembrane helix</keyword>
<keyword evidence="7" id="KW-0443">Lipid metabolism</keyword>
<keyword evidence="9" id="KW-0594">Phospholipid biosynthesis</keyword>
<feature type="transmembrane region" description="Helical" evidence="13">
    <location>
        <begin position="109"/>
        <end position="134"/>
    </location>
</feature>
<organism evidence="14 15">
    <name type="scientific">Longivirga aurantiaca</name>
    <dbReference type="NCBI Taxonomy" id="1837743"/>
    <lineage>
        <taxon>Bacteria</taxon>
        <taxon>Bacillati</taxon>
        <taxon>Actinomycetota</taxon>
        <taxon>Actinomycetes</taxon>
        <taxon>Sporichthyales</taxon>
        <taxon>Sporichthyaceae</taxon>
        <taxon>Longivirga</taxon>
    </lineage>
</organism>
<dbReference type="NCBIfam" id="TIGR00560">
    <property type="entry name" value="pgsA"/>
    <property type="match status" value="1"/>
</dbReference>
<evidence type="ECO:0000256" key="4">
    <source>
        <dbReference type="ARBA" id="ARBA00022679"/>
    </source>
</evidence>
<evidence type="ECO:0000256" key="9">
    <source>
        <dbReference type="ARBA" id="ARBA00023209"/>
    </source>
</evidence>
<evidence type="ECO:0000256" key="12">
    <source>
        <dbReference type="RuleBase" id="RU003750"/>
    </source>
</evidence>
<dbReference type="GO" id="GO:0008444">
    <property type="term" value="F:CDP-diacylglycerol-glycerol-3-phosphate 3-phosphatidyltransferase activity"/>
    <property type="evidence" value="ECO:0007669"/>
    <property type="project" value="UniProtKB-EC"/>
</dbReference>
<reference evidence="15" key="1">
    <citation type="journal article" date="2019" name="Int. J. Syst. Evol. Microbiol.">
        <title>The Global Catalogue of Microorganisms (GCM) 10K type strain sequencing project: providing services to taxonomists for standard genome sequencing and annotation.</title>
        <authorList>
            <consortium name="The Broad Institute Genomics Platform"/>
            <consortium name="The Broad Institute Genome Sequencing Center for Infectious Disease"/>
            <person name="Wu L."/>
            <person name="Ma J."/>
        </authorList>
    </citation>
    <scope>NUCLEOTIDE SEQUENCE [LARGE SCALE GENOMIC DNA]</scope>
    <source>
        <strain evidence="15">CGMCC 4.7317</strain>
    </source>
</reference>
<sequence>MKPPPLDHVADPVQSPSALNLPNALTMLRLLLVPVFAWLLLREGGDDSTSRVWAAVVFVFAAGTDFVDGELARRMNLVTTFGKVVDPIADKALTGTALVGLSYLGDLPWWVTVVILVREIGVTLLRFAVIKYGVIAASRGGKAKTLAQMLAILMYLLPLSGWLVTARTGVMLVAVVLTVVTGVDYLLRALRLRRESRAQAAA</sequence>
<gene>
    <name evidence="14" type="primary">pgsA</name>
    <name evidence="14" type="ORF">ACFQGU_08725</name>
</gene>
<keyword evidence="15" id="KW-1185">Reference proteome</keyword>
<comment type="caution">
    <text evidence="14">The sequence shown here is derived from an EMBL/GenBank/DDBJ whole genome shotgun (WGS) entry which is preliminary data.</text>
</comment>
<dbReference type="EMBL" id="JBHSTI010000008">
    <property type="protein sequence ID" value="MFC6237960.1"/>
    <property type="molecule type" value="Genomic_DNA"/>
</dbReference>
<dbReference type="PANTHER" id="PTHR14269">
    <property type="entry name" value="CDP-DIACYLGLYCEROL--GLYCEROL-3-PHOSPHATE 3-PHOSPHATIDYLTRANSFERASE-RELATED"/>
    <property type="match status" value="1"/>
</dbReference>
<dbReference type="Proteomes" id="UP001596138">
    <property type="component" value="Unassembled WGS sequence"/>
</dbReference>
<keyword evidence="3" id="KW-0444">Lipid biosynthesis</keyword>
<dbReference type="InterPro" id="IPR050324">
    <property type="entry name" value="CDP-alcohol_PTase-I"/>
</dbReference>
<evidence type="ECO:0000256" key="10">
    <source>
        <dbReference type="ARBA" id="ARBA00023264"/>
    </source>
</evidence>
<comment type="subcellular location">
    <subcellularLocation>
        <location evidence="1">Membrane</location>
        <topology evidence="1">Multi-pass membrane protein</topology>
    </subcellularLocation>
</comment>
<dbReference type="Gene3D" id="1.20.120.1760">
    <property type="match status" value="1"/>
</dbReference>
<keyword evidence="10" id="KW-1208">Phospholipid metabolism</keyword>
<evidence type="ECO:0000256" key="7">
    <source>
        <dbReference type="ARBA" id="ARBA00023098"/>
    </source>
</evidence>
<evidence type="ECO:0000256" key="6">
    <source>
        <dbReference type="ARBA" id="ARBA00022989"/>
    </source>
</evidence>
<evidence type="ECO:0000256" key="2">
    <source>
        <dbReference type="ARBA" id="ARBA00010441"/>
    </source>
</evidence>
<dbReference type="PANTHER" id="PTHR14269:SF52">
    <property type="entry name" value="PHOSPHATIDYLGLYCEROPHOSPHATE SYNTHASE-RELATED"/>
    <property type="match status" value="1"/>
</dbReference>
<dbReference type="EC" id="2.7.8.5" evidence="11"/>
<evidence type="ECO:0000313" key="15">
    <source>
        <dbReference type="Proteomes" id="UP001596138"/>
    </source>
</evidence>
<name>A0ABW1T1D9_9ACTN</name>
<protein>
    <recommendedName>
        <fullName evidence="11">CDP-diacylglycerol--glycerol-3-phosphate 3-phosphatidyltransferase</fullName>
        <ecNumber evidence="11">2.7.8.5</ecNumber>
    </recommendedName>
</protein>
<evidence type="ECO:0000256" key="13">
    <source>
        <dbReference type="SAM" id="Phobius"/>
    </source>
</evidence>
<comment type="similarity">
    <text evidence="2 12">Belongs to the CDP-alcohol phosphatidyltransferase class-I family.</text>
</comment>
<dbReference type="InterPro" id="IPR043130">
    <property type="entry name" value="CDP-OH_PTrfase_TM_dom"/>
</dbReference>
<feature type="transmembrane region" description="Helical" evidence="13">
    <location>
        <begin position="146"/>
        <end position="164"/>
    </location>
</feature>
<accession>A0ABW1T1D9</accession>
<feature type="transmembrane region" description="Helical" evidence="13">
    <location>
        <begin position="52"/>
        <end position="67"/>
    </location>
</feature>
<evidence type="ECO:0000256" key="3">
    <source>
        <dbReference type="ARBA" id="ARBA00022516"/>
    </source>
</evidence>
<dbReference type="PROSITE" id="PS00379">
    <property type="entry name" value="CDP_ALCOHOL_P_TRANSF"/>
    <property type="match status" value="1"/>
</dbReference>
<evidence type="ECO:0000256" key="1">
    <source>
        <dbReference type="ARBA" id="ARBA00004141"/>
    </source>
</evidence>
<evidence type="ECO:0000256" key="8">
    <source>
        <dbReference type="ARBA" id="ARBA00023136"/>
    </source>
</evidence>
<keyword evidence="8 13" id="KW-0472">Membrane</keyword>
<feature type="transmembrane region" description="Helical" evidence="13">
    <location>
        <begin position="20"/>
        <end position="40"/>
    </location>
</feature>
<dbReference type="Pfam" id="PF01066">
    <property type="entry name" value="CDP-OH_P_transf"/>
    <property type="match status" value="1"/>
</dbReference>
<proteinExistence type="inferred from homology"/>
<dbReference type="InterPro" id="IPR000462">
    <property type="entry name" value="CDP-OH_P_trans"/>
</dbReference>
<keyword evidence="4 12" id="KW-0808">Transferase</keyword>
<evidence type="ECO:0000313" key="14">
    <source>
        <dbReference type="EMBL" id="MFC6237960.1"/>
    </source>
</evidence>
<dbReference type="InterPro" id="IPR048254">
    <property type="entry name" value="CDP_ALCOHOL_P_TRANSF_CS"/>
</dbReference>
<dbReference type="InterPro" id="IPR004570">
    <property type="entry name" value="Phosphatidylglycerol_P_synth"/>
</dbReference>
<evidence type="ECO:0000256" key="11">
    <source>
        <dbReference type="NCBIfam" id="TIGR00560"/>
    </source>
</evidence>
<feature type="transmembrane region" description="Helical" evidence="13">
    <location>
        <begin position="170"/>
        <end position="187"/>
    </location>
</feature>
<evidence type="ECO:0000256" key="5">
    <source>
        <dbReference type="ARBA" id="ARBA00022692"/>
    </source>
</evidence>